<dbReference type="InterPro" id="IPR001684">
    <property type="entry name" value="Ribosomal_bL27"/>
</dbReference>
<dbReference type="OrthoDB" id="1867012at2759"/>
<dbReference type="SUPFAM" id="SSF110324">
    <property type="entry name" value="Ribosomal L27 protein-like"/>
    <property type="match status" value="1"/>
</dbReference>
<organism evidence="5 6">
    <name type="scientific">Thecamonas trahens ATCC 50062</name>
    <dbReference type="NCBI Taxonomy" id="461836"/>
    <lineage>
        <taxon>Eukaryota</taxon>
        <taxon>Apusozoa</taxon>
        <taxon>Apusomonadida</taxon>
        <taxon>Apusomonadidae</taxon>
        <taxon>Thecamonas</taxon>
    </lineage>
</organism>
<evidence type="ECO:0000256" key="4">
    <source>
        <dbReference type="SAM" id="MobiDB-lite"/>
    </source>
</evidence>
<comment type="similarity">
    <text evidence="1">Belongs to the bacterial ribosomal protein bL27 family.</text>
</comment>
<evidence type="ECO:0000256" key="1">
    <source>
        <dbReference type="ARBA" id="ARBA00010797"/>
    </source>
</evidence>
<evidence type="ECO:0000313" key="6">
    <source>
        <dbReference type="Proteomes" id="UP000054408"/>
    </source>
</evidence>
<accession>A0A0L0DC34</accession>
<evidence type="ECO:0000256" key="2">
    <source>
        <dbReference type="ARBA" id="ARBA00022980"/>
    </source>
</evidence>
<protein>
    <submittedName>
        <fullName evidence="5">50S ribosomal protein L27</fullName>
    </submittedName>
</protein>
<dbReference type="PROSITE" id="PS00831">
    <property type="entry name" value="RIBOSOMAL_L27"/>
    <property type="match status" value="1"/>
</dbReference>
<dbReference type="PANTHER" id="PTHR15893">
    <property type="entry name" value="RIBOSOMAL PROTEIN L27"/>
    <property type="match status" value="1"/>
</dbReference>
<evidence type="ECO:0000313" key="5">
    <source>
        <dbReference type="EMBL" id="KNC48868.1"/>
    </source>
</evidence>
<sequence>MLRMAVTRAAALASTPSAMVGAGWVRMASKKAGGTTKNNRDSPGQRLGVKKFGNEKVVPGNIIVRQRGTKFHPGVNVGMGKDHTLFALVDGYVRFSHNKVTDRKYVSIVDKPRWIKTKREFKGNTPQPTSSTSTQPSA</sequence>
<dbReference type="PANTHER" id="PTHR15893:SF0">
    <property type="entry name" value="LARGE RIBOSOMAL SUBUNIT PROTEIN BL27M"/>
    <property type="match status" value="1"/>
</dbReference>
<dbReference type="EMBL" id="GL349452">
    <property type="protein sequence ID" value="KNC48868.1"/>
    <property type="molecule type" value="Genomic_DNA"/>
</dbReference>
<dbReference type="NCBIfam" id="TIGR00062">
    <property type="entry name" value="L27"/>
    <property type="match status" value="1"/>
</dbReference>
<evidence type="ECO:0000256" key="3">
    <source>
        <dbReference type="ARBA" id="ARBA00023274"/>
    </source>
</evidence>
<reference evidence="5 6" key="1">
    <citation type="submission" date="2010-05" db="EMBL/GenBank/DDBJ databases">
        <title>The Genome Sequence of Thecamonas trahens ATCC 50062.</title>
        <authorList>
            <consortium name="The Broad Institute Genome Sequencing Platform"/>
            <person name="Russ C."/>
            <person name="Cuomo C."/>
            <person name="Shea T."/>
            <person name="Young S.K."/>
            <person name="Zeng Q."/>
            <person name="Koehrsen M."/>
            <person name="Haas B."/>
            <person name="Borodovsky M."/>
            <person name="Guigo R."/>
            <person name="Alvarado L."/>
            <person name="Berlin A."/>
            <person name="Bochicchio J."/>
            <person name="Borenstein D."/>
            <person name="Chapman S."/>
            <person name="Chen Z."/>
            <person name="Freedman E."/>
            <person name="Gellesch M."/>
            <person name="Goldberg J."/>
            <person name="Griggs A."/>
            <person name="Gujja S."/>
            <person name="Heilman E."/>
            <person name="Heiman D."/>
            <person name="Hepburn T."/>
            <person name="Howarth C."/>
            <person name="Jen D."/>
            <person name="Larson L."/>
            <person name="Mehta T."/>
            <person name="Park D."/>
            <person name="Pearson M."/>
            <person name="Roberts A."/>
            <person name="Saif S."/>
            <person name="Shenoy N."/>
            <person name="Sisk P."/>
            <person name="Stolte C."/>
            <person name="Sykes S."/>
            <person name="Thomson T."/>
            <person name="Walk T."/>
            <person name="White J."/>
            <person name="Yandava C."/>
            <person name="Burger G."/>
            <person name="Gray M.W."/>
            <person name="Holland P.W.H."/>
            <person name="King N."/>
            <person name="Lang F.B.F."/>
            <person name="Roger A.J."/>
            <person name="Ruiz-Trillo I."/>
            <person name="Lander E."/>
            <person name="Nusbaum C."/>
        </authorList>
    </citation>
    <scope>NUCLEOTIDE SEQUENCE [LARGE SCALE GENOMIC DNA]</scope>
    <source>
        <strain evidence="5 6">ATCC 50062</strain>
    </source>
</reference>
<dbReference type="HAMAP" id="MF_00539">
    <property type="entry name" value="Ribosomal_bL27"/>
    <property type="match status" value="1"/>
</dbReference>
<dbReference type="Proteomes" id="UP000054408">
    <property type="component" value="Unassembled WGS sequence"/>
</dbReference>
<dbReference type="PRINTS" id="PR00063">
    <property type="entry name" value="RIBOSOMALL27"/>
</dbReference>
<keyword evidence="6" id="KW-1185">Reference proteome</keyword>
<dbReference type="InterPro" id="IPR018261">
    <property type="entry name" value="Ribosomal_bL27_CS"/>
</dbReference>
<keyword evidence="2 5" id="KW-0689">Ribosomal protein</keyword>
<dbReference type="eggNOG" id="KOG4600">
    <property type="taxonomic scope" value="Eukaryota"/>
</dbReference>
<feature type="region of interest" description="Disordered" evidence="4">
    <location>
        <begin position="116"/>
        <end position="138"/>
    </location>
</feature>
<dbReference type="Gene3D" id="2.40.50.100">
    <property type="match status" value="1"/>
</dbReference>
<feature type="compositionally biased region" description="Low complexity" evidence="4">
    <location>
        <begin position="125"/>
        <end position="138"/>
    </location>
</feature>
<keyword evidence="3" id="KW-0687">Ribonucleoprotein</keyword>
<dbReference type="OMA" id="VDKPRWI"/>
<dbReference type="GO" id="GO:0005762">
    <property type="term" value="C:mitochondrial large ribosomal subunit"/>
    <property type="evidence" value="ECO:0007669"/>
    <property type="project" value="TreeGrafter"/>
</dbReference>
<dbReference type="FunFam" id="2.40.50.100:FF:000020">
    <property type="entry name" value="50S ribosomal protein L27"/>
    <property type="match status" value="1"/>
</dbReference>
<dbReference type="GO" id="GO:0003735">
    <property type="term" value="F:structural constituent of ribosome"/>
    <property type="evidence" value="ECO:0007669"/>
    <property type="project" value="InterPro"/>
</dbReference>
<dbReference type="GO" id="GO:0006412">
    <property type="term" value="P:translation"/>
    <property type="evidence" value="ECO:0007669"/>
    <property type="project" value="InterPro"/>
</dbReference>
<dbReference type="STRING" id="461836.A0A0L0DC34"/>
<dbReference type="Pfam" id="PF01016">
    <property type="entry name" value="Ribosomal_L27"/>
    <property type="match status" value="1"/>
</dbReference>
<dbReference type="AlphaFoldDB" id="A0A0L0DC34"/>
<gene>
    <name evidence="5" type="ORF">AMSG_04613</name>
</gene>
<dbReference type="GeneID" id="25564150"/>
<proteinExistence type="inferred from homology"/>
<dbReference type="RefSeq" id="XP_013758288.1">
    <property type="nucleotide sequence ID" value="XM_013902834.1"/>
</dbReference>
<name>A0A0L0DC34_THETB</name>